<keyword evidence="6" id="KW-0732">Signal</keyword>
<sequence>MDPLICKIPFILSVLYGMHATMTPPKIPSPSSEERLKPGGMEKLAPWVPPLAKVGHWTMRAFFWVSAFCEILLILSGTSGASSLWVFRRFSPWLVLNSRSINPSYISFTPSFLIGWILNLAGSQIRIRCYRILGARFTFDLSIRQKHELVQDGPYSYVRHPSYTGAVLALVGAGVTHLTEGSWLVEYTNFAGSTRVRAWVWVVACSIAASALIPRMAKEDRMLRSHFGVEWDKWAARVPSRLVPGLY</sequence>
<comment type="subcellular location">
    <subcellularLocation>
        <location evidence="5">Endoplasmic reticulum membrane</location>
        <topology evidence="5">Multi-pass membrane protein</topology>
    </subcellularLocation>
    <subcellularLocation>
        <location evidence="1">Membrane</location>
        <topology evidence="1">Multi-pass membrane protein</topology>
    </subcellularLocation>
</comment>
<reference evidence="8" key="1">
    <citation type="submission" date="2024-06" db="EMBL/GenBank/DDBJ databases">
        <title>Multi-omics analyses provide insights into the biosynthesis of the anticancer antibiotic pleurotin in Hohenbuehelia grisea.</title>
        <authorList>
            <person name="Weaver J.A."/>
            <person name="Alberti F."/>
        </authorList>
    </citation>
    <scope>NUCLEOTIDE SEQUENCE [LARGE SCALE GENOMIC DNA]</scope>
    <source>
        <strain evidence="8">T-177</strain>
    </source>
</reference>
<keyword evidence="3 5" id="KW-1133">Transmembrane helix</keyword>
<dbReference type="EMBL" id="JASNQZ010000001">
    <property type="protein sequence ID" value="KAL0961344.1"/>
    <property type="molecule type" value="Genomic_DNA"/>
</dbReference>
<evidence type="ECO:0000313" key="8">
    <source>
        <dbReference type="Proteomes" id="UP001556367"/>
    </source>
</evidence>
<proteinExistence type="inferred from homology"/>
<keyword evidence="2 5" id="KW-0812">Transmembrane</keyword>
<evidence type="ECO:0000256" key="2">
    <source>
        <dbReference type="ARBA" id="ARBA00022692"/>
    </source>
</evidence>
<dbReference type="Pfam" id="PF04140">
    <property type="entry name" value="ICMT"/>
    <property type="match status" value="1"/>
</dbReference>
<dbReference type="PANTHER" id="PTHR12714:SF25">
    <property type="entry name" value="CONSERVED HYPOTHETICAL MEMBRANE PROTEIN"/>
    <property type="match status" value="1"/>
</dbReference>
<comment type="catalytic activity">
    <reaction evidence="5">
        <text>[protein]-C-terminal S-[(2E,6E)-farnesyl]-L-cysteine + S-adenosyl-L-methionine = [protein]-C-terminal S-[(2E,6E)-farnesyl]-L-cysteine methyl ester + S-adenosyl-L-homocysteine</text>
        <dbReference type="Rhea" id="RHEA:21672"/>
        <dbReference type="Rhea" id="RHEA-COMP:12125"/>
        <dbReference type="Rhea" id="RHEA-COMP:12126"/>
        <dbReference type="ChEBI" id="CHEBI:57856"/>
        <dbReference type="ChEBI" id="CHEBI:59789"/>
        <dbReference type="ChEBI" id="CHEBI:90510"/>
        <dbReference type="ChEBI" id="CHEBI:90511"/>
        <dbReference type="EC" id="2.1.1.100"/>
    </reaction>
</comment>
<dbReference type="PANTHER" id="PTHR12714">
    <property type="entry name" value="PROTEIN-S ISOPRENYLCYSTEINE O-METHYLTRANSFERASE"/>
    <property type="match status" value="1"/>
</dbReference>
<keyword evidence="5" id="KW-0489">Methyltransferase</keyword>
<gene>
    <name evidence="7" type="ORF">HGRIS_006300</name>
</gene>
<evidence type="ECO:0000256" key="1">
    <source>
        <dbReference type="ARBA" id="ARBA00004141"/>
    </source>
</evidence>
<evidence type="ECO:0000256" key="4">
    <source>
        <dbReference type="ARBA" id="ARBA00023136"/>
    </source>
</evidence>
<accession>A0ABR3K0H5</accession>
<organism evidence="7 8">
    <name type="scientific">Hohenbuehelia grisea</name>
    <dbReference type="NCBI Taxonomy" id="104357"/>
    <lineage>
        <taxon>Eukaryota</taxon>
        <taxon>Fungi</taxon>
        <taxon>Dikarya</taxon>
        <taxon>Basidiomycota</taxon>
        <taxon>Agaricomycotina</taxon>
        <taxon>Agaricomycetes</taxon>
        <taxon>Agaricomycetidae</taxon>
        <taxon>Agaricales</taxon>
        <taxon>Pleurotineae</taxon>
        <taxon>Pleurotaceae</taxon>
        <taxon>Hohenbuehelia</taxon>
    </lineage>
</organism>
<comment type="caution">
    <text evidence="5">Lacks conserved residue(s) required for the propagation of feature annotation.</text>
</comment>
<dbReference type="Proteomes" id="UP001556367">
    <property type="component" value="Unassembled WGS sequence"/>
</dbReference>
<feature type="transmembrane region" description="Helical" evidence="5">
    <location>
        <begin position="105"/>
        <end position="122"/>
    </location>
</feature>
<comment type="caution">
    <text evidence="7">The sequence shown here is derived from an EMBL/GenBank/DDBJ whole genome shotgun (WGS) entry which is preliminary data.</text>
</comment>
<evidence type="ECO:0000256" key="6">
    <source>
        <dbReference type="SAM" id="SignalP"/>
    </source>
</evidence>
<dbReference type="EC" id="2.1.1.100" evidence="5"/>
<feature type="transmembrane region" description="Helical" evidence="5">
    <location>
        <begin position="61"/>
        <end position="85"/>
    </location>
</feature>
<dbReference type="InterPro" id="IPR007269">
    <property type="entry name" value="ICMT_MeTrfase"/>
</dbReference>
<feature type="transmembrane region" description="Helical" evidence="5">
    <location>
        <begin position="198"/>
        <end position="217"/>
    </location>
</feature>
<keyword evidence="5" id="KW-0256">Endoplasmic reticulum</keyword>
<keyword evidence="5" id="KW-0949">S-adenosyl-L-methionine</keyword>
<comment type="similarity">
    <text evidence="5">Belongs to the class VI-like SAM-binding methyltransferase superfamily. Isoprenylcysteine carboxyl methyltransferase family.</text>
</comment>
<feature type="signal peptide" evidence="6">
    <location>
        <begin position="1"/>
        <end position="20"/>
    </location>
</feature>
<keyword evidence="5" id="KW-0808">Transferase</keyword>
<keyword evidence="4 5" id="KW-0472">Membrane</keyword>
<keyword evidence="8" id="KW-1185">Reference proteome</keyword>
<feature type="chain" id="PRO_5045438849" description="Protein-S-isoprenylcysteine O-methyltransferase" evidence="6">
    <location>
        <begin position="21"/>
        <end position="247"/>
    </location>
</feature>
<evidence type="ECO:0000256" key="5">
    <source>
        <dbReference type="RuleBase" id="RU362022"/>
    </source>
</evidence>
<evidence type="ECO:0000256" key="3">
    <source>
        <dbReference type="ARBA" id="ARBA00022989"/>
    </source>
</evidence>
<dbReference type="Gene3D" id="1.20.120.1630">
    <property type="match status" value="1"/>
</dbReference>
<name>A0ABR3K0H5_9AGAR</name>
<evidence type="ECO:0000313" key="7">
    <source>
        <dbReference type="EMBL" id="KAL0961344.1"/>
    </source>
</evidence>
<protein>
    <recommendedName>
        <fullName evidence="5">Protein-S-isoprenylcysteine O-methyltransferase</fullName>
        <ecNumber evidence="5">2.1.1.100</ecNumber>
    </recommendedName>
</protein>